<evidence type="ECO:0000313" key="8">
    <source>
        <dbReference type="WBParaSite" id="SVE_0694000.1"/>
    </source>
</evidence>
<comment type="function">
    <text evidence="6">Plays a role in vesicular protein sorting.</text>
</comment>
<dbReference type="GO" id="GO:0030906">
    <property type="term" value="C:retromer, cargo-selective complex"/>
    <property type="evidence" value="ECO:0007669"/>
    <property type="project" value="InterPro"/>
</dbReference>
<dbReference type="AlphaFoldDB" id="A0A0K0FDL4"/>
<protein>
    <recommendedName>
        <fullName evidence="6">Vacuolar protein sorting-associated protein 35</fullName>
    </recommendedName>
</protein>
<dbReference type="InterPro" id="IPR042491">
    <property type="entry name" value="Vps35_C"/>
</dbReference>
<proteinExistence type="inferred from homology"/>
<evidence type="ECO:0000256" key="3">
    <source>
        <dbReference type="ARBA" id="ARBA00022448"/>
    </source>
</evidence>
<dbReference type="Gene3D" id="1.25.40.660">
    <property type="entry name" value="Vacuolar protein sorting-associated protein 35, helical subcomplex Vps35-C"/>
    <property type="match status" value="1"/>
</dbReference>
<keyword evidence="4 6" id="KW-0653">Protein transport</keyword>
<dbReference type="Pfam" id="PF03635">
    <property type="entry name" value="Vps35"/>
    <property type="match status" value="1"/>
</dbReference>
<comment type="subcellular location">
    <subcellularLocation>
        <location evidence="1">Membrane</location>
        <topology evidence="1">Peripheral membrane protein</topology>
    </subcellularLocation>
</comment>
<comment type="similarity">
    <text evidence="2 6">Belongs to the VPS35 family.</text>
</comment>
<dbReference type="WBParaSite" id="SVE_0694000.1">
    <property type="protein sequence ID" value="SVE_0694000.1"/>
    <property type="gene ID" value="SVE_0694000"/>
</dbReference>
<dbReference type="PANTHER" id="PTHR11099">
    <property type="entry name" value="VACUOLAR SORTING PROTEIN 35"/>
    <property type="match status" value="1"/>
</dbReference>
<reference evidence="8" key="2">
    <citation type="submission" date="2015-08" db="UniProtKB">
        <authorList>
            <consortium name="WormBaseParasite"/>
        </authorList>
    </citation>
    <scope>IDENTIFICATION</scope>
</reference>
<dbReference type="GO" id="GO:0005770">
    <property type="term" value="C:late endosome"/>
    <property type="evidence" value="ECO:0007669"/>
    <property type="project" value="TreeGrafter"/>
</dbReference>
<evidence type="ECO:0000256" key="5">
    <source>
        <dbReference type="ARBA" id="ARBA00023136"/>
    </source>
</evidence>
<evidence type="ECO:0000313" key="7">
    <source>
        <dbReference type="Proteomes" id="UP000035680"/>
    </source>
</evidence>
<evidence type="ECO:0000256" key="4">
    <source>
        <dbReference type="ARBA" id="ARBA00022927"/>
    </source>
</evidence>
<keyword evidence="7" id="KW-1185">Reference proteome</keyword>
<sequence>MSSGDQERLLEESLKLVETESQLMSQALKNNELMDGLKHASIMLGELRTSALSPKNYYKLFIDVTLQLSNLETHLNDQSQNGINVSELYELVQYAGNIIPRLYLLITVGTVFLNCGHVSKKQLLYDLVEMCRGVQQPLRGLFLRNYLLQHMKNFLPDVADPITNSVSENPDADDGSISDAIEAIMTNFSEMNKLWVRMQYQGHSREKEKREAERRELRILVGSNLVTLSQLDNMNLKIYKDSVLPQILEQAISCSDPLAQEYLMECVIQVFPDSYHLSTLDEFLFACKQLEDQVQIKKILGLLISRIAAYVTDEKNDAVPTDAHLFEIFSKHVEDLISSKQSLPPDDIVSLQGNIVDLAMRCWPEISEYATIVYASLISVLETLKIHSIVYGTALGKETVKFLKIPLDLYKNPLNIFQIKGYVKVLNFLDYRGRTFIASEFLKKIIENDTKIKNDDEMINVLQLTNCLMVDQPDQLEDIDTNEDFMEEQGLLARLPFYIDDSSFLNQLDLIKKLKRSLGNGGKHRTRYTLPSIVNCLLNISKRYSKECSDDKETKEEFILDVFKFVMSTINAIYLNGEMAVPAFRYYLQAATFASKLKFDACESVVYELITKAFTLFEEDISDSKEQQDALYLLIGTISFISCLSEENHEPLRNQCFLAVNKMLRKSDQAKMICSVASLYWESKVTENNEVRPVHNGKKVLDCFKKALKVTGQCVEEIIQTTLYTHILNSYIYFYENGCTEISEQTIEEMILKIRNSIESLDYYTENTFLKEGLEKTIDHVRKIKNDDTKSLYKSLNL</sequence>
<organism evidence="7 8">
    <name type="scientific">Strongyloides venezuelensis</name>
    <name type="common">Threadworm</name>
    <dbReference type="NCBI Taxonomy" id="75913"/>
    <lineage>
        <taxon>Eukaryota</taxon>
        <taxon>Metazoa</taxon>
        <taxon>Ecdysozoa</taxon>
        <taxon>Nematoda</taxon>
        <taxon>Chromadorea</taxon>
        <taxon>Rhabditida</taxon>
        <taxon>Tylenchina</taxon>
        <taxon>Panagrolaimomorpha</taxon>
        <taxon>Strongyloidoidea</taxon>
        <taxon>Strongyloididae</taxon>
        <taxon>Strongyloides</taxon>
    </lineage>
</organism>
<keyword evidence="3 6" id="KW-0813">Transport</keyword>
<name>A0A0K0FDL4_STRVS</name>
<dbReference type="Proteomes" id="UP000035680">
    <property type="component" value="Unassembled WGS sequence"/>
</dbReference>
<dbReference type="GO" id="GO:0042147">
    <property type="term" value="P:retrograde transport, endosome to Golgi"/>
    <property type="evidence" value="ECO:0007669"/>
    <property type="project" value="InterPro"/>
</dbReference>
<accession>A0A0K0FDL4</accession>
<evidence type="ECO:0000256" key="1">
    <source>
        <dbReference type="ARBA" id="ARBA00004170"/>
    </source>
</evidence>
<keyword evidence="5" id="KW-0472">Membrane</keyword>
<dbReference type="PIRSF" id="PIRSF009375">
    <property type="entry name" value="Retromer_Vps35"/>
    <property type="match status" value="1"/>
</dbReference>
<dbReference type="InterPro" id="IPR005378">
    <property type="entry name" value="Vps35"/>
</dbReference>
<dbReference type="PANTHER" id="PTHR11099:SF0">
    <property type="entry name" value="VACUOLAR PROTEIN SORTING-ASSOCIATED PROTEIN 35"/>
    <property type="match status" value="1"/>
</dbReference>
<dbReference type="GO" id="GO:0005829">
    <property type="term" value="C:cytosol"/>
    <property type="evidence" value="ECO:0007669"/>
    <property type="project" value="GOC"/>
</dbReference>
<dbReference type="STRING" id="75913.A0A0K0FDL4"/>
<reference evidence="7" key="1">
    <citation type="submission" date="2014-07" db="EMBL/GenBank/DDBJ databases">
        <authorList>
            <person name="Martin A.A"/>
            <person name="De Silva N."/>
        </authorList>
    </citation>
    <scope>NUCLEOTIDE SEQUENCE</scope>
</reference>
<evidence type="ECO:0000256" key="2">
    <source>
        <dbReference type="ARBA" id="ARBA00006536"/>
    </source>
</evidence>
<dbReference type="GO" id="GO:0006886">
    <property type="term" value="P:intracellular protein transport"/>
    <property type="evidence" value="ECO:0007669"/>
    <property type="project" value="TreeGrafter"/>
</dbReference>
<evidence type="ECO:0000256" key="6">
    <source>
        <dbReference type="PIRNR" id="PIRNR009375"/>
    </source>
</evidence>